<evidence type="ECO:0000256" key="1">
    <source>
        <dbReference type="SAM" id="MobiDB-lite"/>
    </source>
</evidence>
<feature type="compositionally biased region" description="Polar residues" evidence="1">
    <location>
        <begin position="40"/>
        <end position="52"/>
    </location>
</feature>
<proteinExistence type="predicted"/>
<name>A0A674IPL8_9SAUR</name>
<reference evidence="3" key="2">
    <citation type="submission" date="2025-09" db="UniProtKB">
        <authorList>
            <consortium name="Ensembl"/>
        </authorList>
    </citation>
    <scope>IDENTIFICATION</scope>
</reference>
<feature type="region of interest" description="Disordered" evidence="1">
    <location>
        <begin position="35"/>
        <end position="76"/>
    </location>
</feature>
<organism evidence="3 4">
    <name type="scientific">Terrapene triunguis</name>
    <name type="common">Three-toed box turtle</name>
    <dbReference type="NCBI Taxonomy" id="2587831"/>
    <lineage>
        <taxon>Eukaryota</taxon>
        <taxon>Metazoa</taxon>
        <taxon>Chordata</taxon>
        <taxon>Craniata</taxon>
        <taxon>Vertebrata</taxon>
        <taxon>Euteleostomi</taxon>
        <taxon>Archelosauria</taxon>
        <taxon>Testudinata</taxon>
        <taxon>Testudines</taxon>
        <taxon>Cryptodira</taxon>
        <taxon>Durocryptodira</taxon>
        <taxon>Testudinoidea</taxon>
        <taxon>Emydidae</taxon>
        <taxon>Terrapene</taxon>
    </lineage>
</organism>
<feature type="chain" id="PRO_5025380407" evidence="2">
    <location>
        <begin position="19"/>
        <end position="224"/>
    </location>
</feature>
<reference evidence="3" key="1">
    <citation type="submission" date="2025-08" db="UniProtKB">
        <authorList>
            <consortium name="Ensembl"/>
        </authorList>
    </citation>
    <scope>IDENTIFICATION</scope>
</reference>
<evidence type="ECO:0000313" key="4">
    <source>
        <dbReference type="Proteomes" id="UP000472274"/>
    </source>
</evidence>
<keyword evidence="2" id="KW-0732">Signal</keyword>
<dbReference type="InParanoid" id="A0A674IPL8"/>
<sequence>MSSMAWPFSSFFSISTMSLTPSTTICTCSTSEKPSRSALEMSNTAPTASVSTPPGGAQRHAAEPRPHCSGAAPPASWPHRASLASLPAAARPLETPCSSHGPAYFLPPTPGHSCLVAPHSWRPGCALQVSPRASQTPLSAAHRLEGTPGAEGSGTRLCLGDGQGPTAVTHSPCWAQPCPLPTCNPSPTPAPHTCVPCPNSVPPSSPNPMPPTLICNPSPTHTHL</sequence>
<evidence type="ECO:0000256" key="2">
    <source>
        <dbReference type="SAM" id="SignalP"/>
    </source>
</evidence>
<evidence type="ECO:0000313" key="3">
    <source>
        <dbReference type="Ensembl" id="ENSTMTP00000009459.1"/>
    </source>
</evidence>
<dbReference type="Proteomes" id="UP000472274">
    <property type="component" value="Unplaced"/>
</dbReference>
<feature type="region of interest" description="Disordered" evidence="1">
    <location>
        <begin position="199"/>
        <end position="224"/>
    </location>
</feature>
<feature type="signal peptide" evidence="2">
    <location>
        <begin position="1"/>
        <end position="18"/>
    </location>
</feature>
<keyword evidence="4" id="KW-1185">Reference proteome</keyword>
<accession>A0A674IPL8</accession>
<feature type="compositionally biased region" description="Pro residues" evidence="1">
    <location>
        <begin position="199"/>
        <end position="211"/>
    </location>
</feature>
<feature type="compositionally biased region" description="Polar residues" evidence="1">
    <location>
        <begin position="215"/>
        <end position="224"/>
    </location>
</feature>
<dbReference type="AlphaFoldDB" id="A0A674IPL8"/>
<protein>
    <submittedName>
        <fullName evidence="3">Uncharacterized protein</fullName>
    </submittedName>
</protein>
<dbReference type="Ensembl" id="ENSTMTT00000009781.1">
    <property type="protein sequence ID" value="ENSTMTP00000009459.1"/>
    <property type="gene ID" value="ENSTMTG00000006897.1"/>
</dbReference>
<dbReference type="GeneTree" id="ENSGT01030000234877"/>